<protein>
    <submittedName>
        <fullName evidence="2">Uncharacterized protein</fullName>
    </submittedName>
</protein>
<feature type="compositionally biased region" description="Polar residues" evidence="1">
    <location>
        <begin position="90"/>
        <end position="104"/>
    </location>
</feature>
<accession>A0A8X6YRP7</accession>
<dbReference type="AlphaFoldDB" id="A0A8X6YRP7"/>
<feature type="region of interest" description="Disordered" evidence="1">
    <location>
        <begin position="24"/>
        <end position="138"/>
    </location>
</feature>
<comment type="caution">
    <text evidence="2">The sequence shown here is derived from an EMBL/GenBank/DDBJ whole genome shotgun (WGS) entry which is preliminary data.</text>
</comment>
<feature type="compositionally biased region" description="Basic and acidic residues" evidence="1">
    <location>
        <begin position="124"/>
        <end position="138"/>
    </location>
</feature>
<evidence type="ECO:0000313" key="3">
    <source>
        <dbReference type="Proteomes" id="UP000886998"/>
    </source>
</evidence>
<dbReference type="EMBL" id="BMAV01022381">
    <property type="protein sequence ID" value="GFY77228.1"/>
    <property type="molecule type" value="Genomic_DNA"/>
</dbReference>
<feature type="compositionally biased region" description="Polar residues" evidence="1">
    <location>
        <begin position="71"/>
        <end position="80"/>
    </location>
</feature>
<proteinExistence type="predicted"/>
<organism evidence="2 3">
    <name type="scientific">Trichonephila inaurata madagascariensis</name>
    <dbReference type="NCBI Taxonomy" id="2747483"/>
    <lineage>
        <taxon>Eukaryota</taxon>
        <taxon>Metazoa</taxon>
        <taxon>Ecdysozoa</taxon>
        <taxon>Arthropoda</taxon>
        <taxon>Chelicerata</taxon>
        <taxon>Arachnida</taxon>
        <taxon>Araneae</taxon>
        <taxon>Araneomorphae</taxon>
        <taxon>Entelegynae</taxon>
        <taxon>Araneoidea</taxon>
        <taxon>Nephilidae</taxon>
        <taxon>Trichonephila</taxon>
        <taxon>Trichonephila inaurata</taxon>
    </lineage>
</organism>
<evidence type="ECO:0000313" key="2">
    <source>
        <dbReference type="EMBL" id="GFY77228.1"/>
    </source>
</evidence>
<dbReference type="Proteomes" id="UP000886998">
    <property type="component" value="Unassembled WGS sequence"/>
</dbReference>
<sequence>MISAKEKCRVEWIFYDKINRTKKFRQEVTGYKRTAPTSRSGGSQRKRSKGPERQIYKRGVPVKKAAESRSSRCMTKGDQSGSEEEDSKSPVPTTRIQATGSSLNAGVVKSRNRSRGADNQAVRVHNEAEDPDSKNARR</sequence>
<reference evidence="2" key="1">
    <citation type="submission" date="2020-08" db="EMBL/GenBank/DDBJ databases">
        <title>Multicomponent nature underlies the extraordinary mechanical properties of spider dragline silk.</title>
        <authorList>
            <person name="Kono N."/>
            <person name="Nakamura H."/>
            <person name="Mori M."/>
            <person name="Yoshida Y."/>
            <person name="Ohtoshi R."/>
            <person name="Malay A.D."/>
            <person name="Moran D.A.P."/>
            <person name="Tomita M."/>
            <person name="Numata K."/>
            <person name="Arakawa K."/>
        </authorList>
    </citation>
    <scope>NUCLEOTIDE SEQUENCE</scope>
</reference>
<gene>
    <name evidence="2" type="ORF">TNIN_283731</name>
</gene>
<name>A0A8X6YRP7_9ARAC</name>
<keyword evidence="3" id="KW-1185">Reference proteome</keyword>
<evidence type="ECO:0000256" key="1">
    <source>
        <dbReference type="SAM" id="MobiDB-lite"/>
    </source>
</evidence>